<dbReference type="PANTHER" id="PTHR35604">
    <property type="entry name" value="TRANSPOSASE INSH FOR INSERTION SEQUENCE ELEMENT IS5A-RELATED"/>
    <property type="match status" value="1"/>
</dbReference>
<gene>
    <name evidence="7" type="ORF">HYG87_06670</name>
    <name evidence="8" type="ORF">HYG87_07200</name>
</gene>
<feature type="region of interest" description="Disordered" evidence="4">
    <location>
        <begin position="149"/>
        <end position="172"/>
    </location>
</feature>
<dbReference type="Proteomes" id="UP000681041">
    <property type="component" value="Chromosome"/>
</dbReference>
<sequence length="314" mass="36734">MKSFENYFMNKQYDRVKQLGDKLAEIDPLIDWEAFRPVIRDMYYNQSERGGRPNNDEIVMIKMLVLQSWYGLSDPELERQANDRISFQKFLGFPERIPDRSTVWAFRERLIDTGKDEYIWKELQRQIDSKGLKVKEGVIQDATFITADPGHQRVNEPRGPEAKTRRNKEGEWSKKGGKSYFGYKLHTLADKDYDLIRRLETTTAEIHDSQIDLSKPGEVVYRDRGYFGAACKGYDATMKRAVRAHPLGIRDKNRNKRITRKRSAGERPYAVIKNIFKSGHHLVTTTLRVHTKNLFSCFCYNLLQLKTLQKINTT</sequence>
<evidence type="ECO:0000259" key="5">
    <source>
        <dbReference type="Pfam" id="PF01609"/>
    </source>
</evidence>
<evidence type="ECO:0000256" key="4">
    <source>
        <dbReference type="SAM" id="MobiDB-lite"/>
    </source>
</evidence>
<dbReference type="PANTHER" id="PTHR35604:SF2">
    <property type="entry name" value="TRANSPOSASE INSH FOR INSERTION SEQUENCE ELEMENT IS5A-RELATED"/>
    <property type="match status" value="1"/>
</dbReference>
<evidence type="ECO:0000259" key="6">
    <source>
        <dbReference type="Pfam" id="PF05598"/>
    </source>
</evidence>
<dbReference type="InterPro" id="IPR008490">
    <property type="entry name" value="Transposase_InsH_N"/>
</dbReference>
<evidence type="ECO:0000256" key="3">
    <source>
        <dbReference type="ARBA" id="ARBA00023172"/>
    </source>
</evidence>
<dbReference type="KEGG" id="meme:HYG87_06670"/>
<dbReference type="GO" id="GO:0006313">
    <property type="term" value="P:DNA transposition"/>
    <property type="evidence" value="ECO:0007669"/>
    <property type="project" value="InterPro"/>
</dbReference>
<proteinExistence type="predicted"/>
<organism evidence="7 9">
    <name type="scientific">Methanobacterium alkalithermotolerans</name>
    <dbReference type="NCBI Taxonomy" id="2731220"/>
    <lineage>
        <taxon>Archaea</taxon>
        <taxon>Methanobacteriati</taxon>
        <taxon>Methanobacteriota</taxon>
        <taxon>Methanomada group</taxon>
        <taxon>Methanobacteria</taxon>
        <taxon>Methanobacteriales</taxon>
        <taxon>Methanobacteriaceae</taxon>
        <taxon>Methanobacterium</taxon>
    </lineage>
</organism>
<feature type="domain" description="Transposase InsH N-terminal" evidence="6">
    <location>
        <begin position="14"/>
        <end position="109"/>
    </location>
</feature>
<dbReference type="AlphaFoldDB" id="A0A8T8K4P0"/>
<dbReference type="GO" id="GO:0003677">
    <property type="term" value="F:DNA binding"/>
    <property type="evidence" value="ECO:0007669"/>
    <property type="project" value="UniProtKB-KW"/>
</dbReference>
<reference evidence="7" key="1">
    <citation type="submission" date="2020-07" db="EMBL/GenBank/DDBJ databases">
        <title>Methanobacterium. sp. MethCan genome.</title>
        <authorList>
            <person name="Postec A."/>
            <person name="Quemeneur M."/>
        </authorList>
    </citation>
    <scope>NUCLEOTIDE SEQUENCE</scope>
    <source>
        <strain evidence="7">MethCAN</strain>
    </source>
</reference>
<dbReference type="RefSeq" id="WP_211532421.1">
    <property type="nucleotide sequence ID" value="NZ_CP058560.1"/>
</dbReference>
<dbReference type="InterPro" id="IPR002559">
    <property type="entry name" value="Transposase_11"/>
</dbReference>
<comment type="function">
    <text evidence="1">Involved in the transposition of the insertion sequence IS5.</text>
</comment>
<dbReference type="InterPro" id="IPR047959">
    <property type="entry name" value="Transpos_IS5"/>
</dbReference>
<dbReference type="EMBL" id="CP058560">
    <property type="protein sequence ID" value="QUH23464.1"/>
    <property type="molecule type" value="Genomic_DNA"/>
</dbReference>
<keyword evidence="2" id="KW-0238">DNA-binding</keyword>
<dbReference type="OrthoDB" id="148050at2157"/>
<dbReference type="EMBL" id="CP058560">
    <property type="protein sequence ID" value="QUH23562.1"/>
    <property type="molecule type" value="Genomic_DNA"/>
</dbReference>
<protein>
    <submittedName>
        <fullName evidence="7">IS5 family transposase</fullName>
    </submittedName>
</protein>
<keyword evidence="3" id="KW-0233">DNA recombination</keyword>
<name>A0A8T8K4P0_9EURY</name>
<feature type="compositionally biased region" description="Basic and acidic residues" evidence="4">
    <location>
        <begin position="150"/>
        <end position="172"/>
    </location>
</feature>
<dbReference type="KEGG" id="meme:HYG87_07200"/>
<dbReference type="GO" id="GO:0004803">
    <property type="term" value="F:transposase activity"/>
    <property type="evidence" value="ECO:0007669"/>
    <property type="project" value="InterPro"/>
</dbReference>
<accession>A0A8T8K4P0</accession>
<dbReference type="Pfam" id="PF05598">
    <property type="entry name" value="DUF772"/>
    <property type="match status" value="1"/>
</dbReference>
<keyword evidence="9" id="KW-1185">Reference proteome</keyword>
<dbReference type="GeneID" id="64820539"/>
<feature type="domain" description="Transposase IS4-like" evidence="5">
    <location>
        <begin position="135"/>
        <end position="302"/>
    </location>
</feature>
<evidence type="ECO:0000256" key="1">
    <source>
        <dbReference type="ARBA" id="ARBA00003544"/>
    </source>
</evidence>
<dbReference type="Pfam" id="PF01609">
    <property type="entry name" value="DDE_Tnp_1"/>
    <property type="match status" value="1"/>
</dbReference>
<evidence type="ECO:0000313" key="9">
    <source>
        <dbReference type="Proteomes" id="UP000681041"/>
    </source>
</evidence>
<dbReference type="NCBIfam" id="NF033581">
    <property type="entry name" value="transpos_IS5_4"/>
    <property type="match status" value="1"/>
</dbReference>
<evidence type="ECO:0000313" key="7">
    <source>
        <dbReference type="EMBL" id="QUH23464.1"/>
    </source>
</evidence>
<evidence type="ECO:0000256" key="2">
    <source>
        <dbReference type="ARBA" id="ARBA00023125"/>
    </source>
</evidence>
<evidence type="ECO:0000313" key="8">
    <source>
        <dbReference type="EMBL" id="QUH23562.1"/>
    </source>
</evidence>